<dbReference type="InParanoid" id="H8MM25"/>
<evidence type="ECO:0000256" key="2">
    <source>
        <dbReference type="ARBA" id="ARBA00022448"/>
    </source>
</evidence>
<dbReference type="InterPro" id="IPR007272">
    <property type="entry name" value="Sulf_transp_TsuA/YedE"/>
</dbReference>
<keyword evidence="6 9" id="KW-1133">Transmembrane helix</keyword>
<reference evidence="10 11" key="1">
    <citation type="journal article" date="2012" name="J. Bacteriol.">
        <title>Complete Genome Sequence of the Fruiting Myxobacterium Corallococcus coralloides DSM 2259.</title>
        <authorList>
            <person name="Huntley S."/>
            <person name="Zhang Y."/>
            <person name="Treuner-Lange A."/>
            <person name="Kneip S."/>
            <person name="Sensen C.W."/>
            <person name="Sogaard-Andersen L."/>
        </authorList>
    </citation>
    <scope>NUCLEOTIDE SEQUENCE [LARGE SCALE GENOMIC DNA]</scope>
    <source>
        <strain evidence="11">ATCC 25202 / DSM 2259 / NBRC 100086 / M2</strain>
    </source>
</reference>
<keyword evidence="7 9" id="KW-0472">Membrane</keyword>
<keyword evidence="5 9" id="KW-0812">Transmembrane</keyword>
<name>H8MM25_CORCM</name>
<feature type="transmembrane region" description="Helical" evidence="9">
    <location>
        <begin position="119"/>
        <end position="137"/>
    </location>
</feature>
<evidence type="ECO:0000313" key="11">
    <source>
        <dbReference type="Proteomes" id="UP000007587"/>
    </source>
</evidence>
<feature type="transmembrane region" description="Helical" evidence="9">
    <location>
        <begin position="79"/>
        <end position="99"/>
    </location>
</feature>
<reference evidence="11" key="2">
    <citation type="submission" date="2012-03" db="EMBL/GenBank/DDBJ databases">
        <title>Genome sequence of the fruiting myxobacterium Corallococcus coralloides DSM 2259.</title>
        <authorList>
            <person name="Huntley S."/>
            <person name="Zhang Y."/>
            <person name="Treuner-Lange A."/>
            <person name="Sensen C.W."/>
            <person name="Sogaard-Andersen L."/>
        </authorList>
    </citation>
    <scope>NUCLEOTIDE SEQUENCE [LARGE SCALE GENOMIC DNA]</scope>
    <source>
        <strain evidence="11">ATCC 25202 / DSM 2259 / NBRC 100086 / M2</strain>
    </source>
</reference>
<dbReference type="HOGENOM" id="CLU_122700_1_0_7"/>
<accession>H8MM25</accession>
<dbReference type="eggNOG" id="COG2391">
    <property type="taxonomic scope" value="Bacteria"/>
</dbReference>
<evidence type="ECO:0000256" key="8">
    <source>
        <dbReference type="ARBA" id="ARBA00035655"/>
    </source>
</evidence>
<comment type="similarity">
    <text evidence="8">Belongs to the TsuA/YedE (TC 9.B.102) family.</text>
</comment>
<evidence type="ECO:0000256" key="9">
    <source>
        <dbReference type="SAM" id="Phobius"/>
    </source>
</evidence>
<keyword evidence="2" id="KW-0813">Transport</keyword>
<dbReference type="Proteomes" id="UP000007587">
    <property type="component" value="Chromosome"/>
</dbReference>
<keyword evidence="11" id="KW-1185">Reference proteome</keyword>
<dbReference type="OrthoDB" id="9814020at2"/>
<sequence>MSSSIVLPLVGGVLIGLSASLLLLAHGRVAGISGVVGAMLGPIRGDAAWRVLFLGGLLTGGLVLAWLRPGGLPASVPLSLGHLSLLGGAGLLVGFGSQLGNGCTSGHGVCGISRGSVRSIVATLTFMATGALTVFFVRHVF</sequence>
<dbReference type="RefSeq" id="WP_014396401.1">
    <property type="nucleotide sequence ID" value="NC_017030.1"/>
</dbReference>
<proteinExistence type="inferred from homology"/>
<evidence type="ECO:0000313" key="10">
    <source>
        <dbReference type="EMBL" id="AFE05317.1"/>
    </source>
</evidence>
<keyword evidence="4" id="KW-0997">Cell inner membrane</keyword>
<dbReference type="PANTHER" id="PTHR30574">
    <property type="entry name" value="INNER MEMBRANE PROTEIN YEDE"/>
    <property type="match status" value="1"/>
</dbReference>
<gene>
    <name evidence="10" type="ordered locus">COCOR_03589</name>
</gene>
<dbReference type="PANTHER" id="PTHR30574:SF1">
    <property type="entry name" value="SULPHUR TRANSPORT DOMAIN-CONTAINING PROTEIN"/>
    <property type="match status" value="1"/>
</dbReference>
<evidence type="ECO:0000256" key="5">
    <source>
        <dbReference type="ARBA" id="ARBA00022692"/>
    </source>
</evidence>
<dbReference type="EMBL" id="CP003389">
    <property type="protein sequence ID" value="AFE05317.1"/>
    <property type="molecule type" value="Genomic_DNA"/>
</dbReference>
<feature type="transmembrane region" description="Helical" evidence="9">
    <location>
        <begin position="47"/>
        <end position="67"/>
    </location>
</feature>
<dbReference type="AlphaFoldDB" id="H8MM25"/>
<comment type="subcellular location">
    <subcellularLocation>
        <location evidence="1">Cell inner membrane</location>
        <topology evidence="1">Multi-pass membrane protein</topology>
    </subcellularLocation>
</comment>
<dbReference type="GO" id="GO:0005886">
    <property type="term" value="C:plasma membrane"/>
    <property type="evidence" value="ECO:0007669"/>
    <property type="project" value="UniProtKB-SubCell"/>
</dbReference>
<keyword evidence="3" id="KW-1003">Cell membrane</keyword>
<evidence type="ECO:0000256" key="7">
    <source>
        <dbReference type="ARBA" id="ARBA00023136"/>
    </source>
</evidence>
<dbReference type="KEGG" id="ccx:COCOR_03589"/>
<organism evidence="10 11">
    <name type="scientific">Corallococcus coralloides (strain ATCC 25202 / DSM 2259 / NBRC 100086 / M2)</name>
    <name type="common">Myxococcus coralloides</name>
    <dbReference type="NCBI Taxonomy" id="1144275"/>
    <lineage>
        <taxon>Bacteria</taxon>
        <taxon>Pseudomonadati</taxon>
        <taxon>Myxococcota</taxon>
        <taxon>Myxococcia</taxon>
        <taxon>Myxococcales</taxon>
        <taxon>Cystobacterineae</taxon>
        <taxon>Myxococcaceae</taxon>
        <taxon>Corallococcus</taxon>
    </lineage>
</organism>
<evidence type="ECO:0000256" key="6">
    <source>
        <dbReference type="ARBA" id="ARBA00022989"/>
    </source>
</evidence>
<evidence type="ECO:0000256" key="1">
    <source>
        <dbReference type="ARBA" id="ARBA00004429"/>
    </source>
</evidence>
<protein>
    <submittedName>
        <fullName evidence="10">YeeE/YedE family protein</fullName>
    </submittedName>
</protein>
<evidence type="ECO:0000256" key="3">
    <source>
        <dbReference type="ARBA" id="ARBA00022475"/>
    </source>
</evidence>
<evidence type="ECO:0000256" key="4">
    <source>
        <dbReference type="ARBA" id="ARBA00022519"/>
    </source>
</evidence>
<dbReference type="STRING" id="1144275.COCOR_03589"/>